<organism evidence="11 12">
    <name type="scientific">Heterocephalus glaber</name>
    <name type="common">Naked mole rat</name>
    <dbReference type="NCBI Taxonomy" id="10181"/>
    <lineage>
        <taxon>Eukaryota</taxon>
        <taxon>Metazoa</taxon>
        <taxon>Chordata</taxon>
        <taxon>Craniata</taxon>
        <taxon>Vertebrata</taxon>
        <taxon>Euteleostomi</taxon>
        <taxon>Mammalia</taxon>
        <taxon>Eutheria</taxon>
        <taxon>Euarchontoglires</taxon>
        <taxon>Glires</taxon>
        <taxon>Rodentia</taxon>
        <taxon>Hystricomorpha</taxon>
        <taxon>Bathyergidae</taxon>
        <taxon>Heterocephalus</taxon>
    </lineage>
</organism>
<sequence length="96" mass="11286">MGSAESHRKAFTTRSSHLLVVGLYYGAPMFMYMRPASKHTLEQDRMVVGFYTNLMNMLNPLIYSPKNREISRGLKKLLEQGKLLRLYRDPRKVYSW</sequence>
<evidence type="ECO:0000256" key="6">
    <source>
        <dbReference type="ARBA" id="ARBA00023040"/>
    </source>
</evidence>
<dbReference type="AlphaFoldDB" id="G5C7Q2"/>
<evidence type="ECO:0000256" key="8">
    <source>
        <dbReference type="ARBA" id="ARBA00023170"/>
    </source>
</evidence>
<keyword evidence="7 10" id="KW-0472">Membrane</keyword>
<keyword evidence="6" id="KW-0297">G-protein coupled receptor</keyword>
<dbReference type="EMBL" id="JH173696">
    <property type="protein sequence ID" value="EHB17563.1"/>
    <property type="molecule type" value="Genomic_DNA"/>
</dbReference>
<evidence type="ECO:0000313" key="11">
    <source>
        <dbReference type="EMBL" id="EHB17563.1"/>
    </source>
</evidence>
<evidence type="ECO:0000256" key="7">
    <source>
        <dbReference type="ARBA" id="ARBA00023136"/>
    </source>
</evidence>
<dbReference type="InterPro" id="IPR000725">
    <property type="entry name" value="Olfact_rcpt"/>
</dbReference>
<dbReference type="PANTHER" id="PTHR48018">
    <property type="entry name" value="OLFACTORY RECEPTOR"/>
    <property type="match status" value="1"/>
</dbReference>
<proteinExistence type="predicted"/>
<name>G5C7Q2_HETGA</name>
<reference evidence="11 12" key="1">
    <citation type="journal article" date="2011" name="Nature">
        <title>Genome sequencing reveals insights into physiology and longevity of the naked mole rat.</title>
        <authorList>
            <person name="Kim E.B."/>
            <person name="Fang X."/>
            <person name="Fushan A.A."/>
            <person name="Huang Z."/>
            <person name="Lobanov A.V."/>
            <person name="Han L."/>
            <person name="Marino S.M."/>
            <person name="Sun X."/>
            <person name="Turanov A.A."/>
            <person name="Yang P."/>
            <person name="Yim S.H."/>
            <person name="Zhao X."/>
            <person name="Kasaikina M.V."/>
            <person name="Stoletzki N."/>
            <person name="Peng C."/>
            <person name="Polak P."/>
            <person name="Xiong Z."/>
            <person name="Kiezun A."/>
            <person name="Zhu Y."/>
            <person name="Chen Y."/>
            <person name="Kryukov G.V."/>
            <person name="Zhang Q."/>
            <person name="Peshkin L."/>
            <person name="Yang L."/>
            <person name="Bronson R.T."/>
            <person name="Buffenstein R."/>
            <person name="Wang B."/>
            <person name="Han C."/>
            <person name="Li Q."/>
            <person name="Chen L."/>
            <person name="Zhao W."/>
            <person name="Sunyaev S.R."/>
            <person name="Park T.J."/>
            <person name="Zhang G."/>
            <person name="Wang J."/>
            <person name="Gladyshev V.N."/>
        </authorList>
    </citation>
    <scope>NUCLEOTIDE SEQUENCE [LARGE SCALE GENOMIC DNA]</scope>
</reference>
<dbReference type="STRING" id="10181.G5C7Q2"/>
<keyword evidence="2" id="KW-0716">Sensory transduction</keyword>
<evidence type="ECO:0000256" key="2">
    <source>
        <dbReference type="ARBA" id="ARBA00022606"/>
    </source>
</evidence>
<dbReference type="SUPFAM" id="SSF81321">
    <property type="entry name" value="Family A G protein-coupled receptor-like"/>
    <property type="match status" value="1"/>
</dbReference>
<dbReference type="Proteomes" id="UP000006813">
    <property type="component" value="Unassembled WGS sequence"/>
</dbReference>
<dbReference type="Pfam" id="PF13853">
    <property type="entry name" value="7tm_4"/>
    <property type="match status" value="1"/>
</dbReference>
<dbReference type="GO" id="GO:0004930">
    <property type="term" value="F:G protein-coupled receptor activity"/>
    <property type="evidence" value="ECO:0007669"/>
    <property type="project" value="UniProtKB-KW"/>
</dbReference>
<evidence type="ECO:0000256" key="1">
    <source>
        <dbReference type="ARBA" id="ARBA00004141"/>
    </source>
</evidence>
<evidence type="ECO:0000256" key="9">
    <source>
        <dbReference type="ARBA" id="ARBA00023224"/>
    </source>
</evidence>
<gene>
    <name evidence="11" type="ORF">GW7_02539</name>
</gene>
<evidence type="ECO:0000256" key="10">
    <source>
        <dbReference type="SAM" id="Phobius"/>
    </source>
</evidence>
<feature type="transmembrane region" description="Helical" evidence="10">
    <location>
        <begin position="15"/>
        <end position="33"/>
    </location>
</feature>
<dbReference type="GO" id="GO:0004984">
    <property type="term" value="F:olfactory receptor activity"/>
    <property type="evidence" value="ECO:0007669"/>
    <property type="project" value="InterPro"/>
</dbReference>
<dbReference type="GO" id="GO:0016020">
    <property type="term" value="C:membrane"/>
    <property type="evidence" value="ECO:0007669"/>
    <property type="project" value="UniProtKB-SubCell"/>
</dbReference>
<keyword evidence="3 10" id="KW-0812">Transmembrane</keyword>
<dbReference type="InParanoid" id="G5C7Q2"/>
<evidence type="ECO:0000256" key="5">
    <source>
        <dbReference type="ARBA" id="ARBA00022989"/>
    </source>
</evidence>
<evidence type="ECO:0000256" key="3">
    <source>
        <dbReference type="ARBA" id="ARBA00022692"/>
    </source>
</evidence>
<evidence type="ECO:0000313" key="12">
    <source>
        <dbReference type="Proteomes" id="UP000006813"/>
    </source>
</evidence>
<keyword evidence="8 11" id="KW-0675">Receptor</keyword>
<keyword evidence="4" id="KW-0552">Olfaction</keyword>
<keyword evidence="5 10" id="KW-1133">Transmembrane helix</keyword>
<protein>
    <submittedName>
        <fullName evidence="11">Olfactory receptor 2M4</fullName>
    </submittedName>
</protein>
<comment type="subcellular location">
    <subcellularLocation>
        <location evidence="1">Membrane</location>
        <topology evidence="1">Multi-pass membrane protein</topology>
    </subcellularLocation>
</comment>
<evidence type="ECO:0000256" key="4">
    <source>
        <dbReference type="ARBA" id="ARBA00022725"/>
    </source>
</evidence>
<accession>G5C7Q2</accession>
<keyword evidence="9" id="KW-0807">Transducer</keyword>